<evidence type="ECO:0000256" key="2">
    <source>
        <dbReference type="SAM" id="Phobius"/>
    </source>
</evidence>
<keyword evidence="2" id="KW-1133">Transmembrane helix</keyword>
<comment type="caution">
    <text evidence="4">The sequence shown here is derived from an EMBL/GenBank/DDBJ whole genome shotgun (WGS) entry which is preliminary data.</text>
</comment>
<dbReference type="AlphaFoldDB" id="A0A4Y7TJ59"/>
<organism evidence="4 5">
    <name type="scientific">Coprinellus micaceus</name>
    <name type="common">Glistening ink-cap mushroom</name>
    <name type="synonym">Coprinus micaceus</name>
    <dbReference type="NCBI Taxonomy" id="71717"/>
    <lineage>
        <taxon>Eukaryota</taxon>
        <taxon>Fungi</taxon>
        <taxon>Dikarya</taxon>
        <taxon>Basidiomycota</taxon>
        <taxon>Agaricomycotina</taxon>
        <taxon>Agaricomycetes</taxon>
        <taxon>Agaricomycetidae</taxon>
        <taxon>Agaricales</taxon>
        <taxon>Agaricineae</taxon>
        <taxon>Psathyrellaceae</taxon>
        <taxon>Coprinellus</taxon>
    </lineage>
</organism>
<keyword evidence="2" id="KW-0472">Membrane</keyword>
<reference evidence="4 5" key="1">
    <citation type="journal article" date="2019" name="Nat. Ecol. Evol.">
        <title>Megaphylogeny resolves global patterns of mushroom evolution.</title>
        <authorList>
            <person name="Varga T."/>
            <person name="Krizsan K."/>
            <person name="Foldi C."/>
            <person name="Dima B."/>
            <person name="Sanchez-Garcia M."/>
            <person name="Sanchez-Ramirez S."/>
            <person name="Szollosi G.J."/>
            <person name="Szarkandi J.G."/>
            <person name="Papp V."/>
            <person name="Albert L."/>
            <person name="Andreopoulos W."/>
            <person name="Angelini C."/>
            <person name="Antonin V."/>
            <person name="Barry K.W."/>
            <person name="Bougher N.L."/>
            <person name="Buchanan P."/>
            <person name="Buyck B."/>
            <person name="Bense V."/>
            <person name="Catcheside P."/>
            <person name="Chovatia M."/>
            <person name="Cooper J."/>
            <person name="Damon W."/>
            <person name="Desjardin D."/>
            <person name="Finy P."/>
            <person name="Geml J."/>
            <person name="Haridas S."/>
            <person name="Hughes K."/>
            <person name="Justo A."/>
            <person name="Karasinski D."/>
            <person name="Kautmanova I."/>
            <person name="Kiss B."/>
            <person name="Kocsube S."/>
            <person name="Kotiranta H."/>
            <person name="LaButti K.M."/>
            <person name="Lechner B.E."/>
            <person name="Liimatainen K."/>
            <person name="Lipzen A."/>
            <person name="Lukacs Z."/>
            <person name="Mihaltcheva S."/>
            <person name="Morgado L.N."/>
            <person name="Niskanen T."/>
            <person name="Noordeloos M.E."/>
            <person name="Ohm R.A."/>
            <person name="Ortiz-Santana B."/>
            <person name="Ovrebo C."/>
            <person name="Racz N."/>
            <person name="Riley R."/>
            <person name="Savchenko A."/>
            <person name="Shiryaev A."/>
            <person name="Soop K."/>
            <person name="Spirin V."/>
            <person name="Szebenyi C."/>
            <person name="Tomsovsky M."/>
            <person name="Tulloss R.E."/>
            <person name="Uehling J."/>
            <person name="Grigoriev I.V."/>
            <person name="Vagvolgyi C."/>
            <person name="Papp T."/>
            <person name="Martin F.M."/>
            <person name="Miettinen O."/>
            <person name="Hibbett D.S."/>
            <person name="Nagy L.G."/>
        </authorList>
    </citation>
    <scope>NUCLEOTIDE SEQUENCE [LARGE SCALE GENOMIC DNA]</scope>
    <source>
        <strain evidence="4 5">FP101781</strain>
    </source>
</reference>
<feature type="domain" description="DUF6533" evidence="3">
    <location>
        <begin position="15"/>
        <end position="55"/>
    </location>
</feature>
<proteinExistence type="predicted"/>
<feature type="transmembrane region" description="Helical" evidence="2">
    <location>
        <begin position="243"/>
        <end position="263"/>
    </location>
</feature>
<feature type="transmembrane region" description="Helical" evidence="2">
    <location>
        <begin position="156"/>
        <end position="178"/>
    </location>
</feature>
<evidence type="ECO:0000313" key="5">
    <source>
        <dbReference type="Proteomes" id="UP000298030"/>
    </source>
</evidence>
<keyword evidence="2" id="KW-0812">Transmembrane</keyword>
<evidence type="ECO:0000256" key="1">
    <source>
        <dbReference type="SAM" id="MobiDB-lite"/>
    </source>
</evidence>
<evidence type="ECO:0000313" key="4">
    <source>
        <dbReference type="EMBL" id="TEB33529.1"/>
    </source>
</evidence>
<sequence>MTAYTEVQFIQFAFQYSSLALIYYDYFLTLQREVTYVWKRPFHILTVLYFFCRYSLVSNVIYALGLYEKFIGARRLILIVVATVVLSPFFSSSSCQAISSTPVTTSQYPSLSPDPLNPRSCDTAYIVSASFGVLGRIGILSIIGTRTCAVYQYNKIVVGVFGLLGTFIAVVAVVHVPTVSCTGAFVAQNPKARISTDLLSSSTVVFELLSTLFVVAACVRNLNSTGGYQSQKKGLIGLMLREGVAYTAFVSTLTTTALVLNYAAPLGSFFQRLLNAYTIPISGIVTARFLLHVREWQGGSGAQASQSKFDMSLNVEAFEDNQTYREFSDRAHINAPSGSDGEPPFFRRGSDDSNISDRSAQTVETFGGHTDFVTGNSHLRAVAAMDHPSFQWSHTASAGHGQGNGKERENSAVAQPEGGRSGQEMVMKPTMGVTTRITGWDHRANQGASTSSMPLLSRIGFRCRFLCEPRADALRVMHAAVDPANVGDETLPSPELLVAATVKTCS</sequence>
<keyword evidence="5" id="KW-1185">Reference proteome</keyword>
<feature type="region of interest" description="Disordered" evidence="1">
    <location>
        <begin position="392"/>
        <end position="424"/>
    </location>
</feature>
<accession>A0A4Y7TJ59</accession>
<evidence type="ECO:0000259" key="3">
    <source>
        <dbReference type="Pfam" id="PF20151"/>
    </source>
</evidence>
<gene>
    <name evidence="4" type="ORF">FA13DRAFT_1789950</name>
</gene>
<protein>
    <recommendedName>
        <fullName evidence="3">DUF6533 domain-containing protein</fullName>
    </recommendedName>
</protein>
<feature type="transmembrane region" description="Helical" evidence="2">
    <location>
        <begin position="42"/>
        <end position="64"/>
    </location>
</feature>
<dbReference type="Pfam" id="PF20151">
    <property type="entry name" value="DUF6533"/>
    <property type="match status" value="1"/>
</dbReference>
<dbReference type="Proteomes" id="UP000298030">
    <property type="component" value="Unassembled WGS sequence"/>
</dbReference>
<feature type="transmembrane region" description="Helical" evidence="2">
    <location>
        <begin position="198"/>
        <end position="222"/>
    </location>
</feature>
<feature type="transmembrane region" description="Helical" evidence="2">
    <location>
        <begin position="76"/>
        <end position="103"/>
    </location>
</feature>
<dbReference type="OrthoDB" id="3267855at2759"/>
<dbReference type="InterPro" id="IPR045340">
    <property type="entry name" value="DUF6533"/>
</dbReference>
<feature type="transmembrane region" description="Helical" evidence="2">
    <location>
        <begin position="12"/>
        <end position="30"/>
    </location>
</feature>
<dbReference type="EMBL" id="QPFP01000012">
    <property type="protein sequence ID" value="TEB33529.1"/>
    <property type="molecule type" value="Genomic_DNA"/>
</dbReference>
<feature type="transmembrane region" description="Helical" evidence="2">
    <location>
        <begin position="123"/>
        <end position="144"/>
    </location>
</feature>
<name>A0A4Y7TJ59_COPMI</name>
<feature type="region of interest" description="Disordered" evidence="1">
    <location>
        <begin position="327"/>
        <end position="356"/>
    </location>
</feature>